<dbReference type="GO" id="GO:0019752">
    <property type="term" value="P:carboxylic acid metabolic process"/>
    <property type="evidence" value="ECO:0007669"/>
    <property type="project" value="UniProtKB-ARBA"/>
</dbReference>
<sequence>MKLARFKQGNSIALGVVEGDRVIPLDGLGFTTMLDIITGGEAALAKIRDHAATAQGGLALADVELLAPIERPGKYLAIGMNYGKHLEEADRLGVARSAHQVWFNKQTTCVSGPYDDIDPGVTEKLDYEVELGAVIGKTAKKVAEADALDHVFGYLVANDVSARDWQFHSSTFTMGKSFDTHGPIGPWIVTADEVPDPQALDLRCIVNGEVRQSNNTSNMIHSLRQQIAYLSTAFTLDPGDLIATGTPEGVGVGMEPQQFLQPGDVVRCEIDGIGAIENRVVAKA</sequence>
<dbReference type="EMBL" id="JACIDT010000021">
    <property type="protein sequence ID" value="MBB3928247.1"/>
    <property type="molecule type" value="Genomic_DNA"/>
</dbReference>
<keyword evidence="2" id="KW-0479">Metal-binding</keyword>
<dbReference type="SUPFAM" id="SSF56529">
    <property type="entry name" value="FAH"/>
    <property type="match status" value="1"/>
</dbReference>
<dbReference type="Proteomes" id="UP000571950">
    <property type="component" value="Unassembled WGS sequence"/>
</dbReference>
<evidence type="ECO:0000313" key="5">
    <source>
        <dbReference type="EMBL" id="MBB3928247.1"/>
    </source>
</evidence>
<evidence type="ECO:0000256" key="2">
    <source>
        <dbReference type="ARBA" id="ARBA00022723"/>
    </source>
</evidence>
<evidence type="ECO:0000313" key="6">
    <source>
        <dbReference type="Proteomes" id="UP000571950"/>
    </source>
</evidence>
<dbReference type="GO" id="GO:0046872">
    <property type="term" value="F:metal ion binding"/>
    <property type="evidence" value="ECO:0007669"/>
    <property type="project" value="UniProtKB-KW"/>
</dbReference>
<dbReference type="PANTHER" id="PTHR42796:SF4">
    <property type="entry name" value="FUMARYLACETOACETATE HYDROLASE DOMAIN-CONTAINING PROTEIN 2A"/>
    <property type="match status" value="1"/>
</dbReference>
<dbReference type="FunFam" id="3.90.850.10:FF:000002">
    <property type="entry name" value="2-hydroxyhepta-2,4-diene-1,7-dioate isomerase"/>
    <property type="match status" value="1"/>
</dbReference>
<dbReference type="Gene3D" id="3.90.850.10">
    <property type="entry name" value="Fumarylacetoacetase-like, C-terminal domain"/>
    <property type="match status" value="1"/>
</dbReference>
<dbReference type="InterPro" id="IPR051121">
    <property type="entry name" value="FAH"/>
</dbReference>
<feature type="domain" description="Rv2993c-like N-terminal" evidence="4">
    <location>
        <begin position="1"/>
        <end position="68"/>
    </location>
</feature>
<comment type="similarity">
    <text evidence="1">Belongs to the FAH family.</text>
</comment>
<gene>
    <name evidence="5" type="ORF">GGR43_003991</name>
</gene>
<dbReference type="GO" id="GO:0016853">
    <property type="term" value="F:isomerase activity"/>
    <property type="evidence" value="ECO:0007669"/>
    <property type="project" value="UniProtKB-ARBA"/>
</dbReference>
<dbReference type="InterPro" id="IPR011234">
    <property type="entry name" value="Fumarylacetoacetase-like_C"/>
</dbReference>
<feature type="domain" description="Fumarylacetoacetase-like C-terminal" evidence="3">
    <location>
        <begin position="76"/>
        <end position="281"/>
    </location>
</feature>
<dbReference type="Pfam" id="PF10370">
    <property type="entry name" value="Rv2993c-like_N"/>
    <property type="match status" value="1"/>
</dbReference>
<dbReference type="PANTHER" id="PTHR42796">
    <property type="entry name" value="FUMARYLACETOACETATE HYDROLASE DOMAIN-CONTAINING PROTEIN 2A-RELATED"/>
    <property type="match status" value="1"/>
</dbReference>
<evidence type="ECO:0000256" key="1">
    <source>
        <dbReference type="ARBA" id="ARBA00010211"/>
    </source>
</evidence>
<reference evidence="5 6" key="1">
    <citation type="submission" date="2020-08" db="EMBL/GenBank/DDBJ databases">
        <title>Genomic Encyclopedia of Type Strains, Phase IV (KMG-IV): sequencing the most valuable type-strain genomes for metagenomic binning, comparative biology and taxonomic classification.</title>
        <authorList>
            <person name="Goeker M."/>
        </authorList>
    </citation>
    <scope>NUCLEOTIDE SEQUENCE [LARGE SCALE GENOMIC DNA]</scope>
    <source>
        <strain evidence="5 6">DSM 26189</strain>
    </source>
</reference>
<dbReference type="InterPro" id="IPR018833">
    <property type="entry name" value="Rv2993c-like_N"/>
</dbReference>
<keyword evidence="6" id="KW-1185">Reference proteome</keyword>
<name>A0A7W6BN86_9SPHN</name>
<organism evidence="5 6">
    <name type="scientific">Sphingobium jiangsuense</name>
    <dbReference type="NCBI Taxonomy" id="870476"/>
    <lineage>
        <taxon>Bacteria</taxon>
        <taxon>Pseudomonadati</taxon>
        <taxon>Pseudomonadota</taxon>
        <taxon>Alphaproteobacteria</taxon>
        <taxon>Sphingomonadales</taxon>
        <taxon>Sphingomonadaceae</taxon>
        <taxon>Sphingobium</taxon>
    </lineage>
</organism>
<evidence type="ECO:0000259" key="3">
    <source>
        <dbReference type="Pfam" id="PF01557"/>
    </source>
</evidence>
<comment type="caution">
    <text evidence="5">The sequence shown here is derived from an EMBL/GenBank/DDBJ whole genome shotgun (WGS) entry which is preliminary data.</text>
</comment>
<dbReference type="InterPro" id="IPR036663">
    <property type="entry name" value="Fumarylacetoacetase_C_sf"/>
</dbReference>
<dbReference type="RefSeq" id="WP_188073536.1">
    <property type="nucleotide sequence ID" value="NZ_BSPS01000011.1"/>
</dbReference>
<dbReference type="AlphaFoldDB" id="A0A7W6BN86"/>
<dbReference type="Pfam" id="PF01557">
    <property type="entry name" value="FAA_hydrolase"/>
    <property type="match status" value="1"/>
</dbReference>
<accession>A0A7W6BN86</accession>
<proteinExistence type="inferred from homology"/>
<evidence type="ECO:0000259" key="4">
    <source>
        <dbReference type="Pfam" id="PF10370"/>
    </source>
</evidence>
<protein>
    <submittedName>
        <fullName evidence="5">2-keto-4-pentenoate hydratase/2-oxohepta-3-ene-1,7-dioic acid hydratase in catechol pathway</fullName>
    </submittedName>
</protein>